<keyword evidence="1" id="KW-0694">RNA-binding</keyword>
<protein>
    <submittedName>
        <fullName evidence="2">IF4E2</fullName>
    </submittedName>
</protein>
<dbReference type="Pfam" id="PF01652">
    <property type="entry name" value="IF4E"/>
    <property type="match status" value="1"/>
</dbReference>
<comment type="similarity">
    <text evidence="1">Belongs to the eukaryotic initiation factor 4E family.</text>
</comment>
<keyword evidence="3" id="KW-1185">Reference proteome</keyword>
<dbReference type="Proteomes" id="UP000192639">
    <property type="component" value="Unassembled WGS sequence"/>
</dbReference>
<reference evidence="2 3" key="1">
    <citation type="journal article" date="2017" name="Environ. Microbiol.">
        <title>Decay of the glycolytic pathway and adaptation to intranuclear parasitism within Enterocytozoonidae microsporidia.</title>
        <authorList>
            <person name="Wiredu Boakye D."/>
            <person name="Jaroenlak P."/>
            <person name="Prachumwat A."/>
            <person name="Williams T.A."/>
            <person name="Bateman K.S."/>
            <person name="Itsathitphaisarn O."/>
            <person name="Sritunyalucksana K."/>
            <person name="Paszkiewicz K.H."/>
            <person name="Moore K.A."/>
            <person name="Stentiford G.D."/>
            <person name="Williams B.A."/>
        </authorList>
    </citation>
    <scope>NUCLEOTIDE SEQUENCE [LARGE SCALE GENOMIC DNA]</scope>
    <source>
        <strain evidence="2 3">GB1</strain>
    </source>
</reference>
<dbReference type="GO" id="GO:0003743">
    <property type="term" value="F:translation initiation factor activity"/>
    <property type="evidence" value="ECO:0007669"/>
    <property type="project" value="UniProtKB-KW"/>
</dbReference>
<gene>
    <name evidence="2" type="primary">IF4E2</name>
    <name evidence="2" type="ORF">ECANGB1_509</name>
</gene>
<dbReference type="InterPro" id="IPR023398">
    <property type="entry name" value="TIF_eIF4e-like"/>
</dbReference>
<keyword evidence="1" id="KW-0648">Protein biosynthesis</keyword>
<proteinExistence type="inferred from homology"/>
<dbReference type="GO" id="GO:0000340">
    <property type="term" value="F:RNA 7-methylguanosine cap binding"/>
    <property type="evidence" value="ECO:0007669"/>
    <property type="project" value="TreeGrafter"/>
</dbReference>
<dbReference type="SUPFAM" id="SSF55418">
    <property type="entry name" value="eIF4e-like"/>
    <property type="match status" value="1"/>
</dbReference>
<dbReference type="PANTHER" id="PTHR11960">
    <property type="entry name" value="EUKARYOTIC TRANSLATION INITIATION FACTOR 4E RELATED"/>
    <property type="match status" value="1"/>
</dbReference>
<evidence type="ECO:0000256" key="1">
    <source>
        <dbReference type="RuleBase" id="RU004374"/>
    </source>
</evidence>
<keyword evidence="1" id="KW-0396">Initiation factor</keyword>
<sequence length="181" mass="21104">METAVENNERTFCILQHSNEEGETTKGWMESFVTTGVVTSIPQLNYFLNKVEETKLENLNDIYFFKEGTRPMWEDEQNLNGGRLIYEMSLNSPNILRYLKASLIFTFMGIFPNIVGVACNEKEKNFRICLWIGDSSESEEIAEAWKGIMNAQIAPIVYIPHRKHKEFSKGKFRKDKRMNKF</sequence>
<evidence type="ECO:0000313" key="2">
    <source>
        <dbReference type="EMBL" id="ORD93248.1"/>
    </source>
</evidence>
<evidence type="ECO:0000313" key="3">
    <source>
        <dbReference type="Proteomes" id="UP000192639"/>
    </source>
</evidence>
<dbReference type="AlphaFoldDB" id="A0A1Y1S4D8"/>
<dbReference type="VEuPathDB" id="MicrosporidiaDB:ECANGB1_509"/>
<accession>A0A1Y1S4D8</accession>
<dbReference type="OrthoDB" id="590761at2759"/>
<dbReference type="GO" id="GO:0016281">
    <property type="term" value="C:eukaryotic translation initiation factor 4F complex"/>
    <property type="evidence" value="ECO:0007669"/>
    <property type="project" value="TreeGrafter"/>
</dbReference>
<dbReference type="Gene3D" id="3.30.760.10">
    <property type="entry name" value="RNA Cap, Translation Initiation Factor Eif4e"/>
    <property type="match status" value="1"/>
</dbReference>
<name>A0A1Y1S4D8_9MICR</name>
<organism evidence="2 3">
    <name type="scientific">Enterospora canceri</name>
    <dbReference type="NCBI Taxonomy" id="1081671"/>
    <lineage>
        <taxon>Eukaryota</taxon>
        <taxon>Fungi</taxon>
        <taxon>Fungi incertae sedis</taxon>
        <taxon>Microsporidia</taxon>
        <taxon>Enterocytozoonidae</taxon>
        <taxon>Enterospora</taxon>
    </lineage>
</organism>
<dbReference type="EMBL" id="LWDP01000133">
    <property type="protein sequence ID" value="ORD93248.1"/>
    <property type="molecule type" value="Genomic_DNA"/>
</dbReference>
<dbReference type="InterPro" id="IPR001040">
    <property type="entry name" value="TIF_eIF_4E"/>
</dbReference>
<dbReference type="PANTHER" id="PTHR11960:SF73">
    <property type="entry name" value="TRANSLATION INITIATION FACTOR 4E, PUTATIVE-RELATED"/>
    <property type="match status" value="1"/>
</dbReference>
<comment type="caution">
    <text evidence="2">The sequence shown here is derived from an EMBL/GenBank/DDBJ whole genome shotgun (WGS) entry which is preliminary data.</text>
</comment>